<dbReference type="SMART" id="SM00233">
    <property type="entry name" value="PH"/>
    <property type="match status" value="1"/>
</dbReference>
<evidence type="ECO:0000256" key="3">
    <source>
        <dbReference type="PROSITE-ProRule" id="PRU00192"/>
    </source>
</evidence>
<reference evidence="8 9" key="1">
    <citation type="submission" date="2019-10" db="EMBL/GenBank/DDBJ databases">
        <authorList>
            <person name="Palmer J.M."/>
        </authorList>
    </citation>
    <scope>NUCLEOTIDE SEQUENCE [LARGE SCALE GENOMIC DNA]</scope>
    <source>
        <strain evidence="8 9">TWF694</strain>
    </source>
</reference>
<dbReference type="GO" id="GO:0042147">
    <property type="term" value="P:retrograde transport, endosome to Golgi"/>
    <property type="evidence" value="ECO:0007669"/>
    <property type="project" value="TreeGrafter"/>
</dbReference>
<keyword evidence="9" id="KW-1185">Reference proteome</keyword>
<feature type="region of interest" description="Disordered" evidence="4">
    <location>
        <begin position="739"/>
        <end position="849"/>
    </location>
</feature>
<dbReference type="GO" id="GO:0005829">
    <property type="term" value="C:cytosol"/>
    <property type="evidence" value="ECO:0007669"/>
    <property type="project" value="GOC"/>
</dbReference>
<dbReference type="PANTHER" id="PTHR22902:SF27">
    <property type="entry name" value="PLECKSTRIN HOMOLOGY DOMAIN-CONTAINING FAMILY A MEMBER 3"/>
    <property type="match status" value="1"/>
</dbReference>
<feature type="domain" description="SAM" evidence="7">
    <location>
        <begin position="310"/>
        <end position="374"/>
    </location>
</feature>
<feature type="region of interest" description="Disordered" evidence="4">
    <location>
        <begin position="943"/>
        <end position="966"/>
    </location>
</feature>
<dbReference type="SMART" id="SM00326">
    <property type="entry name" value="SH3"/>
    <property type="match status" value="1"/>
</dbReference>
<dbReference type="InterPro" id="IPR036028">
    <property type="entry name" value="SH3-like_dom_sf"/>
</dbReference>
<evidence type="ECO:0000259" key="5">
    <source>
        <dbReference type="PROSITE" id="PS50002"/>
    </source>
</evidence>
<dbReference type="PROSITE" id="PS50003">
    <property type="entry name" value="PH_DOMAIN"/>
    <property type="match status" value="1"/>
</dbReference>
<dbReference type="CDD" id="cd09535">
    <property type="entry name" value="SAM_BOI-like_fungal"/>
    <property type="match status" value="1"/>
</dbReference>
<evidence type="ECO:0000313" key="8">
    <source>
        <dbReference type="EMBL" id="KAK6539510.1"/>
    </source>
</evidence>
<comment type="caution">
    <text evidence="8">The sequence shown here is derived from an EMBL/GenBank/DDBJ whole genome shotgun (WGS) entry which is preliminary data.</text>
</comment>
<dbReference type="PROSITE" id="PS50002">
    <property type="entry name" value="SH3"/>
    <property type="match status" value="1"/>
</dbReference>
<feature type="compositionally biased region" description="Basic and acidic residues" evidence="4">
    <location>
        <begin position="811"/>
        <end position="833"/>
    </location>
</feature>
<dbReference type="GO" id="GO:0001881">
    <property type="term" value="P:receptor recycling"/>
    <property type="evidence" value="ECO:0007669"/>
    <property type="project" value="TreeGrafter"/>
</dbReference>
<dbReference type="InterPro" id="IPR001452">
    <property type="entry name" value="SH3_domain"/>
</dbReference>
<dbReference type="Gene3D" id="2.30.29.30">
    <property type="entry name" value="Pleckstrin-homology domain (PH domain)/Phosphotyrosine-binding domain (PTB)"/>
    <property type="match status" value="1"/>
</dbReference>
<evidence type="ECO:0000256" key="4">
    <source>
        <dbReference type="SAM" id="MobiDB-lite"/>
    </source>
</evidence>
<proteinExistence type="predicted"/>
<feature type="compositionally biased region" description="Polar residues" evidence="4">
    <location>
        <begin position="784"/>
        <end position="806"/>
    </location>
</feature>
<feature type="domain" description="PH" evidence="6">
    <location>
        <begin position="869"/>
        <end position="1020"/>
    </location>
</feature>
<evidence type="ECO:0000256" key="1">
    <source>
        <dbReference type="ARBA" id="ARBA00022443"/>
    </source>
</evidence>
<dbReference type="GO" id="GO:0005802">
    <property type="term" value="C:trans-Golgi network"/>
    <property type="evidence" value="ECO:0007669"/>
    <property type="project" value="TreeGrafter"/>
</dbReference>
<feature type="compositionally biased region" description="Polar residues" evidence="4">
    <location>
        <begin position="463"/>
        <end position="494"/>
    </location>
</feature>
<dbReference type="InterPro" id="IPR013761">
    <property type="entry name" value="SAM/pointed_sf"/>
</dbReference>
<dbReference type="InterPro" id="IPR011993">
    <property type="entry name" value="PH-like_dom_sf"/>
</dbReference>
<dbReference type="EMBL" id="JAVHJO010000006">
    <property type="protein sequence ID" value="KAK6539510.1"/>
    <property type="molecule type" value="Genomic_DNA"/>
</dbReference>
<organism evidence="8 9">
    <name type="scientific">Orbilia ellipsospora</name>
    <dbReference type="NCBI Taxonomy" id="2528407"/>
    <lineage>
        <taxon>Eukaryota</taxon>
        <taxon>Fungi</taxon>
        <taxon>Dikarya</taxon>
        <taxon>Ascomycota</taxon>
        <taxon>Pezizomycotina</taxon>
        <taxon>Orbiliomycetes</taxon>
        <taxon>Orbiliales</taxon>
        <taxon>Orbiliaceae</taxon>
        <taxon>Orbilia</taxon>
    </lineage>
</organism>
<dbReference type="SUPFAM" id="SSF50729">
    <property type="entry name" value="PH domain-like"/>
    <property type="match status" value="1"/>
</dbReference>
<feature type="region of interest" description="Disordered" evidence="4">
    <location>
        <begin position="377"/>
        <end position="651"/>
    </location>
</feature>
<feature type="compositionally biased region" description="Pro residues" evidence="4">
    <location>
        <begin position="612"/>
        <end position="627"/>
    </location>
</feature>
<dbReference type="Pfam" id="PF07647">
    <property type="entry name" value="SAM_2"/>
    <property type="match status" value="1"/>
</dbReference>
<evidence type="ECO:0000256" key="2">
    <source>
        <dbReference type="ARBA" id="ARBA00022553"/>
    </source>
</evidence>
<dbReference type="InterPro" id="IPR001660">
    <property type="entry name" value="SAM"/>
</dbReference>
<dbReference type="SUPFAM" id="SSF47769">
    <property type="entry name" value="SAM/Pointed domain"/>
    <property type="match status" value="1"/>
</dbReference>
<dbReference type="Gene3D" id="2.30.30.40">
    <property type="entry name" value="SH3 Domains"/>
    <property type="match status" value="1"/>
</dbReference>
<feature type="compositionally biased region" description="Basic and acidic residues" evidence="4">
    <location>
        <begin position="267"/>
        <end position="276"/>
    </location>
</feature>
<keyword evidence="1 3" id="KW-0728">SH3 domain</keyword>
<dbReference type="PANTHER" id="PTHR22902">
    <property type="entry name" value="SESQUIPEDALIAN"/>
    <property type="match status" value="1"/>
</dbReference>
<dbReference type="Pfam" id="PF00169">
    <property type="entry name" value="PH"/>
    <property type="match status" value="1"/>
</dbReference>
<evidence type="ECO:0000313" key="9">
    <source>
        <dbReference type="Proteomes" id="UP001365542"/>
    </source>
</evidence>
<feature type="region of interest" description="Disordered" evidence="4">
    <location>
        <begin position="257"/>
        <end position="276"/>
    </location>
</feature>
<protein>
    <submittedName>
        <fullName evidence="8">Uncharacterized protein</fullName>
    </submittedName>
</protein>
<dbReference type="Pfam" id="PF00018">
    <property type="entry name" value="SH3_1"/>
    <property type="match status" value="1"/>
</dbReference>
<dbReference type="SUPFAM" id="SSF50044">
    <property type="entry name" value="SH3-domain"/>
    <property type="match status" value="1"/>
</dbReference>
<feature type="compositionally biased region" description="Polar residues" evidence="4">
    <location>
        <begin position="837"/>
        <end position="849"/>
    </location>
</feature>
<name>A0AAV9XBQ0_9PEZI</name>
<evidence type="ECO:0000259" key="7">
    <source>
        <dbReference type="PROSITE" id="PS50105"/>
    </source>
</evidence>
<feature type="domain" description="SH3" evidence="5">
    <location>
        <begin position="5"/>
        <end position="69"/>
    </location>
</feature>
<sequence>MAEHQLLDYLRVLHDFDARSPDELTLKKNSKIELLERDEEYNDGWFLGRDPESGKVGLFPQVYTTQWPKESTNFTNTSVIDKQVAPDSDVVPPPAYSSAAAVATVVEPKQEIPKRLSVTPSELTLDEAKFSSRGSIKEMSVETPPLTLENNTEKRRVSEDFKRENPHIQMLSRSPVVEDTLSDIEEALSEIRTAPRSVGSHAHKKKQPLPIMETPEAPPPAEHDFDDSASDYSRNAFDANESTLSIGILNQPSVSGYLEPRPGYAGRSRDSAQRQGDHPLQFSQQFDIEESSSDDEAVEILYSADEIRTWTPAQVSAYFQEQHLPLNICDKFEEQEISGSILLQLEMAHLKELEIGSFGKRFEVWKEIEKLQSMVRMAKGPGSPGADSPKEMKARNRSSSTPAGVLPRLPSLHNRPPARGGSLAVPSSHDDGMFDQMGVIRESPTMMDPEVPIPPPKSDLGSAGQSDGRSVSTASFERASSSGGAAPPQRTSQVHGRESSFDRNWTLGMKSHKASDSSASGRRFTGDSGFASQSSWSAHHANESRNYMSTGEDGGKRDRNVLHKRGGSSGSHGNSHHNHHHFNLHGKKSSYTEEQRTRSGNNTPTPTSTPTSPMPFPNPPVPPPAPAPFHHSPHHSPSHSQSSMSPAPRGVVVSKQTFHVSERAYETSVPAHAPAPAPRIHSHLARDSVAYSNVPPGYSSPSPASIVYHNTVKGRKRSTSETQIMSLDSRARESIAASVMPGGKTLSVERPPPLEEKHVPPSIMTKANYPHRSASEGAEKAMSPLSQDTSSTLLSPNGSEHSNSIKITIDTPERKSDEAKQRNGNIKDKDKKLRSVASASGIRQKSKKQNTSAYLEGLKEVTPTDAAADADFSGWMKKRGSSAVVATWKTRFFVLKGRRLSYFYSMDDTKERGLIDITSHRVLPAADDRLVALHASVAAITSSTPASQASSANPGHGSGSSIPTTPPASHKGGWFTFKLVPPAPGAAKGVMFTPPKLHYFATDSKQVGREWMAAFMKATIDRDETAPVISTFSANTISLAKARAMRARPPGFGDSNTEPKPTPIIGLPIMSGQGSFNDSIESALAERHLIDDDAANAADDER</sequence>
<dbReference type="Gene3D" id="1.10.150.50">
    <property type="entry name" value="Transcription Factor, Ets-1"/>
    <property type="match status" value="1"/>
</dbReference>
<dbReference type="GO" id="GO:0005769">
    <property type="term" value="C:early endosome"/>
    <property type="evidence" value="ECO:0007669"/>
    <property type="project" value="TreeGrafter"/>
</dbReference>
<feature type="compositionally biased region" description="Low complexity" evidence="4">
    <location>
        <begin position="638"/>
        <end position="648"/>
    </location>
</feature>
<feature type="compositionally biased region" description="Low complexity" evidence="4">
    <location>
        <begin position="943"/>
        <end position="952"/>
    </location>
</feature>
<dbReference type="Proteomes" id="UP001365542">
    <property type="component" value="Unassembled WGS sequence"/>
</dbReference>
<dbReference type="PROSITE" id="PS50105">
    <property type="entry name" value="SAM_DOMAIN"/>
    <property type="match status" value="1"/>
</dbReference>
<gene>
    <name evidence="8" type="ORF">TWF694_009729</name>
</gene>
<evidence type="ECO:0000259" key="6">
    <source>
        <dbReference type="PROSITE" id="PS50003"/>
    </source>
</evidence>
<dbReference type="CDD" id="cd11886">
    <property type="entry name" value="SH3_BOI"/>
    <property type="match status" value="1"/>
</dbReference>
<keyword evidence="2" id="KW-0597">Phosphoprotein</keyword>
<dbReference type="GO" id="GO:0007032">
    <property type="term" value="P:endosome organization"/>
    <property type="evidence" value="ECO:0007669"/>
    <property type="project" value="TreeGrafter"/>
</dbReference>
<dbReference type="GO" id="GO:0055037">
    <property type="term" value="C:recycling endosome"/>
    <property type="evidence" value="ECO:0007669"/>
    <property type="project" value="TreeGrafter"/>
</dbReference>
<dbReference type="InterPro" id="IPR045188">
    <property type="entry name" value="Boi1/Boi2-like"/>
</dbReference>
<feature type="region of interest" description="Disordered" evidence="4">
    <location>
        <begin position="192"/>
        <end position="233"/>
    </location>
</feature>
<dbReference type="AlphaFoldDB" id="A0AAV9XBQ0"/>
<dbReference type="InterPro" id="IPR001849">
    <property type="entry name" value="PH_domain"/>
</dbReference>
<feature type="compositionally biased region" description="Basic residues" evidence="4">
    <location>
        <begin position="574"/>
        <end position="588"/>
    </location>
</feature>
<dbReference type="InterPro" id="IPR035551">
    <property type="entry name" value="Boi1/2_SH3"/>
</dbReference>
<accession>A0AAV9XBQ0</accession>
<dbReference type="SMART" id="SM00454">
    <property type="entry name" value="SAM"/>
    <property type="match status" value="1"/>
</dbReference>